<evidence type="ECO:0000259" key="12">
    <source>
        <dbReference type="SMART" id="SM01263"/>
    </source>
</evidence>
<keyword evidence="5 11" id="KW-0479">Metal-binding</keyword>
<keyword evidence="3" id="KW-0963">Cytoplasm</keyword>
<feature type="binding site" evidence="11">
    <location>
        <position position="386"/>
    </location>
    <ligand>
        <name>Zn(2+)</name>
        <dbReference type="ChEBI" id="CHEBI:29105"/>
        <note>catalytic</note>
    </ligand>
</feature>
<dbReference type="SMART" id="SM01263">
    <property type="entry name" value="Leuk-A4-hydro_C"/>
    <property type="match status" value="1"/>
</dbReference>
<dbReference type="EMBL" id="KV427613">
    <property type="protein sequence ID" value="KZT09024.1"/>
    <property type="molecule type" value="Genomic_DNA"/>
</dbReference>
<dbReference type="PANTHER" id="PTHR45726">
    <property type="entry name" value="LEUKOTRIENE A-4 HYDROLASE"/>
    <property type="match status" value="1"/>
</dbReference>
<dbReference type="GO" id="GO:0004177">
    <property type="term" value="F:aminopeptidase activity"/>
    <property type="evidence" value="ECO:0007669"/>
    <property type="project" value="TreeGrafter"/>
</dbReference>
<dbReference type="FunCoup" id="A0A165FIK0">
    <property type="interactions" value="621"/>
</dbReference>
<dbReference type="InterPro" id="IPR045357">
    <property type="entry name" value="Aminopeptidase_N-like_N"/>
</dbReference>
<dbReference type="OrthoDB" id="79562at2759"/>
<dbReference type="InterPro" id="IPR016024">
    <property type="entry name" value="ARM-type_fold"/>
</dbReference>
<dbReference type="SUPFAM" id="SSF48371">
    <property type="entry name" value="ARM repeat"/>
    <property type="match status" value="1"/>
</dbReference>
<proteinExistence type="inferred from homology"/>
<accession>A0A165FIK0</accession>
<dbReference type="FunFam" id="3.30.2010.30:FF:000001">
    <property type="entry name" value="Leukotriene A(4) hydrolase"/>
    <property type="match status" value="1"/>
</dbReference>
<dbReference type="InterPro" id="IPR034015">
    <property type="entry name" value="M1_LTA4H"/>
</dbReference>
<dbReference type="RefSeq" id="XP_040766764.1">
    <property type="nucleotide sequence ID" value="XM_040912272.1"/>
</dbReference>
<evidence type="ECO:0000256" key="9">
    <source>
        <dbReference type="PIRSR" id="PIRSR634015-1"/>
    </source>
</evidence>
<dbReference type="PANTHER" id="PTHR45726:SF3">
    <property type="entry name" value="LEUKOTRIENE A-4 HYDROLASE"/>
    <property type="match status" value="1"/>
</dbReference>
<dbReference type="GO" id="GO:0005829">
    <property type="term" value="C:cytosol"/>
    <property type="evidence" value="ECO:0007669"/>
    <property type="project" value="TreeGrafter"/>
</dbReference>
<dbReference type="Pfam" id="PF17900">
    <property type="entry name" value="Peptidase_M1_N"/>
    <property type="match status" value="1"/>
</dbReference>
<feature type="active site" description="Proton acceptor" evidence="9">
    <location>
        <position position="383"/>
    </location>
</feature>
<evidence type="ECO:0000313" key="13">
    <source>
        <dbReference type="EMBL" id="KZT09024.1"/>
    </source>
</evidence>
<feature type="binding site" evidence="11">
    <location>
        <position position="382"/>
    </location>
    <ligand>
        <name>Zn(2+)</name>
        <dbReference type="ChEBI" id="CHEBI:29105"/>
        <note>catalytic</note>
    </ligand>
</feature>
<dbReference type="Gene3D" id="3.30.2010.30">
    <property type="match status" value="1"/>
</dbReference>
<dbReference type="SUPFAM" id="SSF63737">
    <property type="entry name" value="Leukotriene A4 hydrolase N-terminal domain"/>
    <property type="match status" value="1"/>
</dbReference>
<dbReference type="InterPro" id="IPR027268">
    <property type="entry name" value="Peptidase_M4/M1_CTD_sf"/>
</dbReference>
<evidence type="ECO:0000256" key="6">
    <source>
        <dbReference type="ARBA" id="ARBA00022801"/>
    </source>
</evidence>
<comment type="similarity">
    <text evidence="2">Belongs to the peptidase M1 family.</text>
</comment>
<dbReference type="Gene3D" id="1.25.40.320">
    <property type="entry name" value="Peptidase M1, leukotriene A4 hydrolase/aminopeptidase C-terminal domain"/>
    <property type="match status" value="1"/>
</dbReference>
<dbReference type="CDD" id="cd09599">
    <property type="entry name" value="M1_LTA4H"/>
    <property type="match status" value="1"/>
</dbReference>
<dbReference type="GO" id="GO:0008270">
    <property type="term" value="F:zinc ion binding"/>
    <property type="evidence" value="ECO:0007669"/>
    <property type="project" value="InterPro"/>
</dbReference>
<comment type="cofactor">
    <cofactor evidence="11">
        <name>Zn(2+)</name>
        <dbReference type="ChEBI" id="CHEBI:29105"/>
    </cofactor>
    <text evidence="11">Binds 1 zinc ion per subunit.</text>
</comment>
<evidence type="ECO:0000256" key="2">
    <source>
        <dbReference type="ARBA" id="ARBA00010136"/>
    </source>
</evidence>
<evidence type="ECO:0000313" key="14">
    <source>
        <dbReference type="Proteomes" id="UP000076871"/>
    </source>
</evidence>
<dbReference type="FunFam" id="1.10.390.10:FF:000003">
    <property type="entry name" value="Leukotriene A(4) hydrolase"/>
    <property type="match status" value="1"/>
</dbReference>
<feature type="domain" description="Peptidase M1 leukotriene A4 hydrolase/aminopeptidase C-terminal" evidence="12">
    <location>
        <begin position="557"/>
        <end position="712"/>
    </location>
</feature>
<dbReference type="Pfam" id="PF09127">
    <property type="entry name" value="Leuk-A4-hydro_C"/>
    <property type="match status" value="1"/>
</dbReference>
<dbReference type="GO" id="GO:0004301">
    <property type="term" value="F:epoxide hydrolase activity"/>
    <property type="evidence" value="ECO:0007669"/>
    <property type="project" value="TreeGrafter"/>
</dbReference>
<dbReference type="InterPro" id="IPR042097">
    <property type="entry name" value="Aminopeptidase_N-like_N_sf"/>
</dbReference>
<dbReference type="AlphaFoldDB" id="A0A165FIK0"/>
<evidence type="ECO:0000256" key="3">
    <source>
        <dbReference type="ARBA" id="ARBA00022490"/>
    </source>
</evidence>
<keyword evidence="7 11" id="KW-0862">Zinc</keyword>
<evidence type="ECO:0000256" key="8">
    <source>
        <dbReference type="ARBA" id="ARBA00023049"/>
    </source>
</evidence>
<dbReference type="InterPro" id="IPR015211">
    <property type="entry name" value="Peptidase_M1_C"/>
</dbReference>
<evidence type="ECO:0000256" key="10">
    <source>
        <dbReference type="PIRSR" id="PIRSR634015-2"/>
    </source>
</evidence>
<dbReference type="InterPro" id="IPR049980">
    <property type="entry name" value="LTA4H_cat"/>
</dbReference>
<name>A0A165FIK0_9APHY</name>
<dbReference type="GeneID" id="63829300"/>
<dbReference type="GO" id="GO:0008237">
    <property type="term" value="F:metallopeptidase activity"/>
    <property type="evidence" value="ECO:0007669"/>
    <property type="project" value="UniProtKB-KW"/>
</dbReference>
<dbReference type="InterPro" id="IPR014782">
    <property type="entry name" value="Peptidase_M1_dom"/>
</dbReference>
<dbReference type="Pfam" id="PF01433">
    <property type="entry name" value="Peptidase_M1"/>
    <property type="match status" value="1"/>
</dbReference>
<reference evidence="13 14" key="1">
    <citation type="journal article" date="2016" name="Mol. Biol. Evol.">
        <title>Comparative Genomics of Early-Diverging Mushroom-Forming Fungi Provides Insights into the Origins of Lignocellulose Decay Capabilities.</title>
        <authorList>
            <person name="Nagy L.G."/>
            <person name="Riley R."/>
            <person name="Tritt A."/>
            <person name="Adam C."/>
            <person name="Daum C."/>
            <person name="Floudas D."/>
            <person name="Sun H."/>
            <person name="Yadav J.S."/>
            <person name="Pangilinan J."/>
            <person name="Larsson K.H."/>
            <person name="Matsuura K."/>
            <person name="Barry K."/>
            <person name="Labutti K."/>
            <person name="Kuo R."/>
            <person name="Ohm R.A."/>
            <person name="Bhattacharya S.S."/>
            <person name="Shirouzu T."/>
            <person name="Yoshinaga Y."/>
            <person name="Martin F.M."/>
            <person name="Grigoriev I.V."/>
            <person name="Hibbett D.S."/>
        </authorList>
    </citation>
    <scope>NUCLEOTIDE SEQUENCE [LARGE SCALE GENOMIC DNA]</scope>
    <source>
        <strain evidence="13 14">93-53</strain>
    </source>
</reference>
<organism evidence="13 14">
    <name type="scientific">Laetiporus sulphureus 93-53</name>
    <dbReference type="NCBI Taxonomy" id="1314785"/>
    <lineage>
        <taxon>Eukaryota</taxon>
        <taxon>Fungi</taxon>
        <taxon>Dikarya</taxon>
        <taxon>Basidiomycota</taxon>
        <taxon>Agaricomycotina</taxon>
        <taxon>Agaricomycetes</taxon>
        <taxon>Polyporales</taxon>
        <taxon>Laetiporus</taxon>
    </lineage>
</organism>
<protein>
    <submittedName>
        <fullName evidence="13">Metalloprotease</fullName>
    </submittedName>
</protein>
<feature type="binding site" evidence="11">
    <location>
        <position position="405"/>
    </location>
    <ligand>
        <name>Zn(2+)</name>
        <dbReference type="ChEBI" id="CHEBI:29105"/>
        <note>catalytic</note>
    </ligand>
</feature>
<dbReference type="InterPro" id="IPR001930">
    <property type="entry name" value="Peptidase_M1"/>
</dbReference>
<evidence type="ECO:0000256" key="11">
    <source>
        <dbReference type="PIRSR" id="PIRSR634015-3"/>
    </source>
</evidence>
<dbReference type="STRING" id="1314785.A0A165FIK0"/>
<dbReference type="Gene3D" id="1.10.390.10">
    <property type="entry name" value="Neutral Protease Domain 2"/>
    <property type="match status" value="1"/>
</dbReference>
<dbReference type="InParanoid" id="A0A165FIK0"/>
<feature type="binding site" evidence="10">
    <location>
        <begin position="209"/>
        <end position="211"/>
    </location>
    <ligand>
        <name>a peptide</name>
        <dbReference type="ChEBI" id="CHEBI:60466"/>
    </ligand>
</feature>
<dbReference type="PRINTS" id="PR00756">
    <property type="entry name" value="ALADIPTASE"/>
</dbReference>
<evidence type="ECO:0000256" key="5">
    <source>
        <dbReference type="ARBA" id="ARBA00022723"/>
    </source>
</evidence>
<dbReference type="GO" id="GO:0006508">
    <property type="term" value="P:proteolysis"/>
    <property type="evidence" value="ECO:0007669"/>
    <property type="project" value="UniProtKB-KW"/>
</dbReference>
<keyword evidence="4 13" id="KW-0645">Protease</keyword>
<feature type="binding site" evidence="10">
    <location>
        <begin position="353"/>
        <end position="358"/>
    </location>
    <ligand>
        <name>a peptide</name>
        <dbReference type="ChEBI" id="CHEBI:60466"/>
    </ligand>
</feature>
<keyword evidence="8 13" id="KW-0482">Metalloprotease</keyword>
<keyword evidence="14" id="KW-1185">Reference proteome</keyword>
<dbReference type="InterPro" id="IPR038502">
    <property type="entry name" value="M1_LTA-4_hydro/amino_C_sf"/>
</dbReference>
<dbReference type="Proteomes" id="UP000076871">
    <property type="component" value="Unassembled WGS sequence"/>
</dbReference>
<comment type="subcellular location">
    <subcellularLocation>
        <location evidence="1">Cytoplasm</location>
    </subcellularLocation>
</comment>
<keyword evidence="6" id="KW-0378">Hydrolase</keyword>
<dbReference type="Gene3D" id="2.60.40.1730">
    <property type="entry name" value="tricorn interacting facor f3 domain"/>
    <property type="match status" value="1"/>
</dbReference>
<dbReference type="SUPFAM" id="SSF55486">
    <property type="entry name" value="Metalloproteases ('zincins'), catalytic domain"/>
    <property type="match status" value="1"/>
</dbReference>
<evidence type="ECO:0000256" key="7">
    <source>
        <dbReference type="ARBA" id="ARBA00022833"/>
    </source>
</evidence>
<evidence type="ECO:0000256" key="4">
    <source>
        <dbReference type="ARBA" id="ARBA00022670"/>
    </source>
</evidence>
<sequence>MSAVLFKPAKWWSLLKLNSRRTFSTRACDRKSHGARWQIRQSVVPPRPSLVGILSAFPTSITTLPTASYSTISSEMVLDLDPTTQSNYDQIASEHVDLDWTLDFEKSIISGSITHTLAVRKDAVAAVVFDTIALSIDEVLVADKQVDFLLGEKHPVMGSALTIPLPSGLKTGNKVKCTISYRTSQKSMSLQWLAKEQTRGKLFPFLFSQCQPIYARSLAPLQDTPSVKITYNAKVTSKLPVLLSAIRVSPPSDGPAHGGKKIGTDAVTYTYKQPFPIPTYLVAIAAGNLAYHPCPPVSGKSWKTGVWAEPETLKAAYDEFGDAINEYVEKAEEVLPPYQFGVYDVLVLPPSFPYGGMENACLSFLTPTLLVGDHSLVDVVIHELSHSWFGNGVTQAHSTHFWLNEGWTTYMERLILGRLHGAGVHGLNYIIGAKAMFDDLERYKDTPKYQRLVIEFDKGEDPDDAYSKIPYEKGANLILHLERTIGGLDIFLPYVRDYVSTFMGKSITTTQWKDHLYAYYKVHGGEEKVKALDSIDWDAWFYGEGTKLPVDMQYDTTLAEAAYALAKKWSDSRNTADVSHLFKPSDLENFDSNQKAVFLERLHSYPPLPSTHVKKLGAIYGLAHTPNAELRFRYYAIAFADPTTDAAKELAPAAANWVVGKDSSGVLKGRMKFCRPVFREVNRVNHKLAVDTFVPSKDAFHPIARRMIEKDLGLA</sequence>
<feature type="active site" description="Proton donor" evidence="9">
    <location>
        <position position="471"/>
    </location>
</feature>
<evidence type="ECO:0000256" key="1">
    <source>
        <dbReference type="ARBA" id="ARBA00004496"/>
    </source>
</evidence>
<feature type="binding site" evidence="10">
    <location>
        <begin position="670"/>
        <end position="672"/>
    </location>
    <ligand>
        <name>a peptide</name>
        <dbReference type="ChEBI" id="CHEBI:60466"/>
    </ligand>
</feature>
<gene>
    <name evidence="13" type="ORF">LAESUDRAFT_757201</name>
</gene>